<dbReference type="SMART" id="SM00304">
    <property type="entry name" value="HAMP"/>
    <property type="match status" value="1"/>
</dbReference>
<dbReference type="CDD" id="cd11386">
    <property type="entry name" value="MCP_signal"/>
    <property type="match status" value="1"/>
</dbReference>
<dbReference type="SMART" id="SM00283">
    <property type="entry name" value="MA"/>
    <property type="match status" value="1"/>
</dbReference>
<dbReference type="RefSeq" id="WP_092589760.1">
    <property type="nucleotide sequence ID" value="NZ_FMWL01000003.1"/>
</dbReference>
<dbReference type="PANTHER" id="PTHR43531">
    <property type="entry name" value="PROTEIN ICFG"/>
    <property type="match status" value="1"/>
</dbReference>
<evidence type="ECO:0000259" key="6">
    <source>
        <dbReference type="PROSITE" id="PS50885"/>
    </source>
</evidence>
<dbReference type="InterPro" id="IPR003660">
    <property type="entry name" value="HAMP_dom"/>
</dbReference>
<evidence type="ECO:0000313" key="7">
    <source>
        <dbReference type="EMBL" id="SCZ77842.1"/>
    </source>
</evidence>
<organism evidence="7 8">
    <name type="scientific">Acidaminobacter hydrogenoformans DSM 2784</name>
    <dbReference type="NCBI Taxonomy" id="1120920"/>
    <lineage>
        <taxon>Bacteria</taxon>
        <taxon>Bacillati</taxon>
        <taxon>Bacillota</taxon>
        <taxon>Clostridia</taxon>
        <taxon>Peptostreptococcales</taxon>
        <taxon>Acidaminobacteraceae</taxon>
        <taxon>Acidaminobacter</taxon>
    </lineage>
</organism>
<keyword evidence="4" id="KW-0472">Membrane</keyword>
<dbReference type="AlphaFoldDB" id="A0A1G5RUR9"/>
<dbReference type="EMBL" id="FMWL01000003">
    <property type="protein sequence ID" value="SCZ77842.1"/>
    <property type="molecule type" value="Genomic_DNA"/>
</dbReference>
<comment type="similarity">
    <text evidence="2">Belongs to the methyl-accepting chemotaxis (MCP) protein family.</text>
</comment>
<evidence type="ECO:0000256" key="3">
    <source>
        <dbReference type="PROSITE-ProRule" id="PRU00284"/>
    </source>
</evidence>
<name>A0A1G5RUR9_9FIRM</name>
<protein>
    <submittedName>
        <fullName evidence="7">Methyl-accepting chemotaxis protein</fullName>
    </submittedName>
</protein>
<keyword evidence="3" id="KW-0807">Transducer</keyword>
<dbReference type="Pfam" id="PF12729">
    <property type="entry name" value="4HB_MCP_1"/>
    <property type="match status" value="1"/>
</dbReference>
<dbReference type="CDD" id="cd06225">
    <property type="entry name" value="HAMP"/>
    <property type="match status" value="1"/>
</dbReference>
<sequence length="575" mass="61792">MKWFSRRKLGTRLIVSYLIIILVAVTVGAVGILNLIKIESLNEEMHEKATVPLGQMVNVIDAFQRMRGNIKDVMLSSSAAEISQYEMIINQRNTDFDNNLELIEATLMTEEGHALVDSIRQDKVKYDAIAQKIISLSKAGNVNEALSLNRGEGDMIRKDLEAKIQQLNTQKVTIANDTAASNAATTRSATLLVITMLIAGILVALAVCAYIYNTIQKSINTMAATAKKLADGDLDFSLTVYTKDSIGDLASSFNEVSDNLNEIMSNIQEASEQVASGSRQVSESSMSLSQGATEQASSIEQLTASIEEIAAQTRLNAQNANQANELADLTKVSAVQGNTQMQHMLKSMDEINEASNNISKIIKVIDEIAFQTNILALNAAVEAARAGQHGKGFAVVAEEVRNLAARSANAAKETTSLIEGSINKVAGGTKIANETAMALAEIVGSVEKVSELVGNIAVASNEQATGVEQVNQGVSQIASVVQTTSATSEETAAASEELSSQAEMLKEQVTKFKLRNQGGASHAAHSEAYNPEVLRKIESMKAQNRQAIKDREHVVSDLPTAKKIVLSEKEFGKYA</sequence>
<dbReference type="Gene3D" id="1.10.287.950">
    <property type="entry name" value="Methyl-accepting chemotaxis protein"/>
    <property type="match status" value="1"/>
</dbReference>
<accession>A0A1G5RUR9</accession>
<reference evidence="7 8" key="1">
    <citation type="submission" date="2016-10" db="EMBL/GenBank/DDBJ databases">
        <authorList>
            <person name="de Groot N.N."/>
        </authorList>
    </citation>
    <scope>NUCLEOTIDE SEQUENCE [LARGE SCALE GENOMIC DNA]</scope>
    <source>
        <strain evidence="7 8">DSM 2784</strain>
    </source>
</reference>
<dbReference type="Proteomes" id="UP000199208">
    <property type="component" value="Unassembled WGS sequence"/>
</dbReference>
<dbReference type="GO" id="GO:0005886">
    <property type="term" value="C:plasma membrane"/>
    <property type="evidence" value="ECO:0007669"/>
    <property type="project" value="TreeGrafter"/>
</dbReference>
<dbReference type="InterPro" id="IPR004089">
    <property type="entry name" value="MCPsignal_dom"/>
</dbReference>
<dbReference type="OrthoDB" id="9814363at2"/>
<dbReference type="GO" id="GO:0007165">
    <property type="term" value="P:signal transduction"/>
    <property type="evidence" value="ECO:0007669"/>
    <property type="project" value="UniProtKB-KW"/>
</dbReference>
<dbReference type="InterPro" id="IPR024478">
    <property type="entry name" value="HlyB_4HB_MCP"/>
</dbReference>
<feature type="transmembrane region" description="Helical" evidence="4">
    <location>
        <begin position="14"/>
        <end position="36"/>
    </location>
</feature>
<dbReference type="SUPFAM" id="SSF58104">
    <property type="entry name" value="Methyl-accepting chemotaxis protein (MCP) signaling domain"/>
    <property type="match status" value="1"/>
</dbReference>
<keyword evidence="4" id="KW-0812">Transmembrane</keyword>
<keyword evidence="4" id="KW-1133">Transmembrane helix</keyword>
<dbReference type="Pfam" id="PF00015">
    <property type="entry name" value="MCPsignal"/>
    <property type="match status" value="1"/>
</dbReference>
<dbReference type="Pfam" id="PF00672">
    <property type="entry name" value="HAMP"/>
    <property type="match status" value="1"/>
</dbReference>
<evidence type="ECO:0000313" key="8">
    <source>
        <dbReference type="Proteomes" id="UP000199208"/>
    </source>
</evidence>
<proteinExistence type="inferred from homology"/>
<keyword evidence="8" id="KW-1185">Reference proteome</keyword>
<dbReference type="PROSITE" id="PS50885">
    <property type="entry name" value="HAMP"/>
    <property type="match status" value="1"/>
</dbReference>
<dbReference type="PROSITE" id="PS50111">
    <property type="entry name" value="CHEMOTAXIS_TRANSDUC_2"/>
    <property type="match status" value="1"/>
</dbReference>
<evidence type="ECO:0000256" key="1">
    <source>
        <dbReference type="ARBA" id="ARBA00022500"/>
    </source>
</evidence>
<evidence type="ECO:0000259" key="5">
    <source>
        <dbReference type="PROSITE" id="PS50111"/>
    </source>
</evidence>
<dbReference type="InterPro" id="IPR051310">
    <property type="entry name" value="MCP_chemotaxis"/>
</dbReference>
<gene>
    <name evidence="7" type="ORF">SAMN03080599_00974</name>
</gene>
<evidence type="ECO:0000256" key="2">
    <source>
        <dbReference type="ARBA" id="ARBA00029447"/>
    </source>
</evidence>
<dbReference type="STRING" id="1120920.SAMN03080599_00974"/>
<evidence type="ECO:0000256" key="4">
    <source>
        <dbReference type="SAM" id="Phobius"/>
    </source>
</evidence>
<feature type="transmembrane region" description="Helical" evidence="4">
    <location>
        <begin position="191"/>
        <end position="212"/>
    </location>
</feature>
<dbReference type="PANTHER" id="PTHR43531:SF11">
    <property type="entry name" value="METHYL-ACCEPTING CHEMOTAXIS PROTEIN 3"/>
    <property type="match status" value="1"/>
</dbReference>
<dbReference type="FunFam" id="1.10.287.950:FF:000001">
    <property type="entry name" value="Methyl-accepting chemotaxis sensory transducer"/>
    <property type="match status" value="1"/>
</dbReference>
<feature type="domain" description="Methyl-accepting transducer" evidence="5">
    <location>
        <begin position="270"/>
        <end position="499"/>
    </location>
</feature>
<dbReference type="GO" id="GO:0006935">
    <property type="term" value="P:chemotaxis"/>
    <property type="evidence" value="ECO:0007669"/>
    <property type="project" value="UniProtKB-KW"/>
</dbReference>
<keyword evidence="1" id="KW-0145">Chemotaxis</keyword>
<dbReference type="GO" id="GO:0004888">
    <property type="term" value="F:transmembrane signaling receptor activity"/>
    <property type="evidence" value="ECO:0007669"/>
    <property type="project" value="TreeGrafter"/>
</dbReference>
<feature type="domain" description="HAMP" evidence="6">
    <location>
        <begin position="213"/>
        <end position="265"/>
    </location>
</feature>